<dbReference type="PATRIC" id="fig|1280948.3.peg.2230"/>
<evidence type="ECO:0000259" key="8">
    <source>
        <dbReference type="Pfam" id="PF10412"/>
    </source>
</evidence>
<dbReference type="InterPro" id="IPR019476">
    <property type="entry name" value="T4SS_TraD_DNA-bd"/>
</dbReference>
<dbReference type="PANTHER" id="PTHR37937:SF1">
    <property type="entry name" value="CONJUGATIVE TRANSFER: DNA TRANSPORT"/>
    <property type="match status" value="1"/>
</dbReference>
<evidence type="ECO:0000256" key="6">
    <source>
        <dbReference type="SAM" id="MobiDB-lite"/>
    </source>
</evidence>
<evidence type="ECO:0000256" key="3">
    <source>
        <dbReference type="ARBA" id="ARBA00022692"/>
    </source>
</evidence>
<dbReference type="CDD" id="cd01127">
    <property type="entry name" value="TrwB_TraG_TraD_VirD4"/>
    <property type="match status" value="1"/>
</dbReference>
<sequence>MRTPMDRFVRGGQTINLQVRETIHLVKIMLLVSLGLGFVVFTAWVLWTTDGVDRNSFLSFTHIKILEAMNANPDQIFSCPKPDGSRTNIELKWCLADPSVSAGWRRVASAATDAFWVSLGLAVTAMIFLFIWFKKFGQDLIKERRTRGAEVVSAKDLDHLVSRSNAKLATKPFFAGNKPYRLAGVAMPLGAHHRHVMVAGTTGTGKSQFLFDLMAQIRANGDRAIIFDKTGAFIERFYNERSDDRILNPLDARCAPWSMIAEAEVDTDFDTMAHAIIPDDKSQDRFWPESARSVLATALAKFKAKGVTETRTVIDFLLKANQRQLNAFFAGTLAARSISGDLGKTSGNIMAVLAPSIRPLTLLPVANKNPFSIREWIVDDHAENCLFLSARSDQMKAMRGLITLWFDTAIKSLLSQERKPGRTIWFILDEFAALHAIPSLVEGLQEARQYGGAFVLGVQDPALVRDRYGADLTQAITGLCRTKVIYGTGNYHNARDCADWIGQAETLRAEQSMTYGPNDVRDAIGVHSRTELTHIVLPEQIFKLPDLHGFLSYPEAFPVASITIAPFQGDPCAPGFLLRKTPPSPVTPPGGVDVASDGTLVLPSLPEDPGPEHGSEVAPAPLDEGPSGPQPSESDAQAPLDPAAAALLSHDAAHQRRLHRLRRAESVSTPQTAMSQQGARGTPEDASEEQHEGDEAASGGMAQEAGETLTLSDDPQILQSILEEDEAAEEKRRQAHEARLERERELMAARHMRDSVRRDQIDIALEPDEPDL</sequence>
<dbReference type="PANTHER" id="PTHR37937">
    <property type="entry name" value="CONJUGATIVE TRANSFER: DNA TRANSPORT"/>
    <property type="match status" value="1"/>
</dbReference>
<evidence type="ECO:0000256" key="5">
    <source>
        <dbReference type="ARBA" id="ARBA00023136"/>
    </source>
</evidence>
<dbReference type="SUPFAM" id="SSF52540">
    <property type="entry name" value="P-loop containing nucleoside triphosphate hydrolases"/>
    <property type="match status" value="1"/>
</dbReference>
<dbReference type="InterPro" id="IPR027417">
    <property type="entry name" value="P-loop_NTPase"/>
</dbReference>
<dbReference type="GO" id="GO:0005886">
    <property type="term" value="C:plasma membrane"/>
    <property type="evidence" value="ECO:0007669"/>
    <property type="project" value="UniProtKB-SubCell"/>
</dbReference>
<evidence type="ECO:0000313" key="10">
    <source>
        <dbReference type="Proteomes" id="UP000024547"/>
    </source>
</evidence>
<feature type="transmembrane region" description="Helical" evidence="7">
    <location>
        <begin position="114"/>
        <end position="133"/>
    </location>
</feature>
<feature type="region of interest" description="Disordered" evidence="6">
    <location>
        <begin position="576"/>
        <end position="637"/>
    </location>
</feature>
<dbReference type="Gene3D" id="3.40.50.300">
    <property type="entry name" value="P-loop containing nucleotide triphosphate hydrolases"/>
    <property type="match status" value="2"/>
</dbReference>
<evidence type="ECO:0000256" key="7">
    <source>
        <dbReference type="SAM" id="Phobius"/>
    </source>
</evidence>
<keyword evidence="4 7" id="KW-1133">Transmembrane helix</keyword>
<gene>
    <name evidence="9" type="ORF">HY36_05885</name>
</gene>
<feature type="region of interest" description="Disordered" evidence="6">
    <location>
        <begin position="654"/>
        <end position="772"/>
    </location>
</feature>
<evidence type="ECO:0000256" key="4">
    <source>
        <dbReference type="ARBA" id="ARBA00022989"/>
    </source>
</evidence>
<feature type="domain" description="Type IV secretion system coupling protein TraD DNA-binding" evidence="8">
    <location>
        <begin position="180"/>
        <end position="564"/>
    </location>
</feature>
<dbReference type="Proteomes" id="UP000024547">
    <property type="component" value="Unassembled WGS sequence"/>
</dbReference>
<keyword evidence="10" id="KW-1185">Reference proteome</keyword>
<comment type="caution">
    <text evidence="9">The sequence shown here is derived from an EMBL/GenBank/DDBJ whole genome shotgun (WGS) entry which is preliminary data.</text>
</comment>
<evidence type="ECO:0000256" key="2">
    <source>
        <dbReference type="ARBA" id="ARBA00022475"/>
    </source>
</evidence>
<dbReference type="eggNOG" id="COG3505">
    <property type="taxonomic scope" value="Bacteria"/>
</dbReference>
<accession>A0A059E0T2</accession>
<proteinExistence type="predicted"/>
<dbReference type="InterPro" id="IPR051539">
    <property type="entry name" value="T4SS-coupling_protein"/>
</dbReference>
<keyword evidence="3 7" id="KW-0812">Transmembrane</keyword>
<protein>
    <recommendedName>
        <fullName evidence="8">Type IV secretion system coupling protein TraD DNA-binding domain-containing protein</fullName>
    </recommendedName>
</protein>
<dbReference type="AlphaFoldDB" id="A0A059E0T2"/>
<keyword evidence="5 7" id="KW-0472">Membrane</keyword>
<feature type="compositionally biased region" description="Polar residues" evidence="6">
    <location>
        <begin position="666"/>
        <end position="679"/>
    </location>
</feature>
<evidence type="ECO:0000313" key="9">
    <source>
        <dbReference type="EMBL" id="KCZ60508.1"/>
    </source>
</evidence>
<keyword evidence="2" id="KW-1003">Cell membrane</keyword>
<feature type="compositionally biased region" description="Basic and acidic residues" evidence="6">
    <location>
        <begin position="729"/>
        <end position="761"/>
    </location>
</feature>
<dbReference type="Pfam" id="PF10412">
    <property type="entry name" value="TrwB_AAD_bind"/>
    <property type="match status" value="1"/>
</dbReference>
<name>A0A059E0T2_9PROT</name>
<organism evidence="9 10">
    <name type="scientific">Hyphomonas atlantica</name>
    <dbReference type="NCBI Taxonomy" id="1280948"/>
    <lineage>
        <taxon>Bacteria</taxon>
        <taxon>Pseudomonadati</taxon>
        <taxon>Pseudomonadota</taxon>
        <taxon>Alphaproteobacteria</taxon>
        <taxon>Hyphomonadales</taxon>
        <taxon>Hyphomonadaceae</taxon>
        <taxon>Hyphomonas</taxon>
    </lineage>
</organism>
<feature type="compositionally biased region" description="Polar residues" evidence="6">
    <location>
        <begin position="709"/>
        <end position="719"/>
    </location>
</feature>
<reference evidence="9 10" key="1">
    <citation type="journal article" date="2014" name="Antonie Van Leeuwenhoek">
        <title>Hyphomonas beringensis sp. nov. and Hyphomonas chukchiensis sp. nov., isolated from surface seawater of the Bering Sea and Chukchi Sea.</title>
        <authorList>
            <person name="Li C."/>
            <person name="Lai Q."/>
            <person name="Li G."/>
            <person name="Dong C."/>
            <person name="Wang J."/>
            <person name="Liao Y."/>
            <person name="Shao Z."/>
        </authorList>
    </citation>
    <scope>NUCLEOTIDE SEQUENCE [LARGE SCALE GENOMIC DNA]</scope>
    <source>
        <strain evidence="9 10">22II1-22F38</strain>
    </source>
</reference>
<feature type="transmembrane region" description="Helical" evidence="7">
    <location>
        <begin position="28"/>
        <end position="47"/>
    </location>
</feature>
<comment type="subcellular location">
    <subcellularLocation>
        <location evidence="1">Cell membrane</location>
        <topology evidence="1">Multi-pass membrane protein</topology>
    </subcellularLocation>
</comment>
<dbReference type="STRING" id="1280948.HY36_05885"/>
<dbReference type="EMBL" id="AWFH01000023">
    <property type="protein sequence ID" value="KCZ60508.1"/>
    <property type="molecule type" value="Genomic_DNA"/>
</dbReference>
<evidence type="ECO:0000256" key="1">
    <source>
        <dbReference type="ARBA" id="ARBA00004651"/>
    </source>
</evidence>